<protein>
    <recommendedName>
        <fullName evidence="4">UDP-N-acetylglucosamine transferase subunit ALG13</fullName>
        <ecNumber evidence="3">2.4.1.141</ecNumber>
    </recommendedName>
</protein>
<evidence type="ECO:0000256" key="5">
    <source>
        <dbReference type="ARBA" id="ARBA00022676"/>
    </source>
</evidence>
<dbReference type="SUPFAM" id="SSF53756">
    <property type="entry name" value="UDP-Glycosyltransferase/glycogen phosphorylase"/>
    <property type="match status" value="1"/>
</dbReference>
<accession>A0AAV1VNM8</accession>
<evidence type="ECO:0000256" key="6">
    <source>
        <dbReference type="ARBA" id="ARBA00022679"/>
    </source>
</evidence>
<evidence type="ECO:0000259" key="8">
    <source>
        <dbReference type="Pfam" id="PF04101"/>
    </source>
</evidence>
<dbReference type="EMBL" id="CAKLBY020000387">
    <property type="protein sequence ID" value="CAK7947802.1"/>
    <property type="molecule type" value="Genomic_DNA"/>
</dbReference>
<evidence type="ECO:0000313" key="9">
    <source>
        <dbReference type="EMBL" id="CAK7947802.1"/>
    </source>
</evidence>
<dbReference type="InterPro" id="IPR007235">
    <property type="entry name" value="Glyco_trans_28_C"/>
</dbReference>
<organism evidence="9 10">
    <name type="scientific">Peronospora matthiolae</name>
    <dbReference type="NCBI Taxonomy" id="2874970"/>
    <lineage>
        <taxon>Eukaryota</taxon>
        <taxon>Sar</taxon>
        <taxon>Stramenopiles</taxon>
        <taxon>Oomycota</taxon>
        <taxon>Peronosporomycetes</taxon>
        <taxon>Peronosporales</taxon>
        <taxon>Peronosporaceae</taxon>
        <taxon>Peronospora</taxon>
    </lineage>
</organism>
<dbReference type="AlphaFoldDB" id="A0AAV1VNM8"/>
<dbReference type="Gene3D" id="3.40.50.2000">
    <property type="entry name" value="Glycogen Phosphorylase B"/>
    <property type="match status" value="1"/>
</dbReference>
<evidence type="ECO:0000256" key="4">
    <source>
        <dbReference type="ARBA" id="ARBA00017468"/>
    </source>
</evidence>
<dbReference type="Pfam" id="PF04101">
    <property type="entry name" value="Glyco_tran_28_C"/>
    <property type="match status" value="1"/>
</dbReference>
<name>A0AAV1VNM8_9STRA</name>
<comment type="subcellular location">
    <subcellularLocation>
        <location evidence="1">Endoplasmic reticulum</location>
    </subcellularLocation>
</comment>
<keyword evidence="7" id="KW-0256">Endoplasmic reticulum</keyword>
<dbReference type="InterPro" id="IPR039042">
    <property type="entry name" value="Alg13-like"/>
</dbReference>
<comment type="similarity">
    <text evidence="2">Belongs to the glycosyltransferase 28 family.</text>
</comment>
<sequence length="168" mass="18423">MHVFVTVGTTRFDALVAALDTDACLSALVDRGFTSVRMQIGHGVYVPRPSFPGLELSFYRHDPHYKNDVAKADLVVSHAGAGSIMDSLALRKKLVVVVNETLMDNHQTELAEAMAEQYFCLQTSVDELPSVLATGNWTDLQPYPAPDERAFPDLVDAVMGVTQATREQ</sequence>
<evidence type="ECO:0000256" key="1">
    <source>
        <dbReference type="ARBA" id="ARBA00004240"/>
    </source>
</evidence>
<dbReference type="GO" id="GO:0005783">
    <property type="term" value="C:endoplasmic reticulum"/>
    <property type="evidence" value="ECO:0007669"/>
    <property type="project" value="UniProtKB-SubCell"/>
</dbReference>
<keyword evidence="5" id="KW-0328">Glycosyltransferase</keyword>
<comment type="caution">
    <text evidence="9">The sequence shown here is derived from an EMBL/GenBank/DDBJ whole genome shotgun (WGS) entry which is preliminary data.</text>
</comment>
<evidence type="ECO:0000256" key="7">
    <source>
        <dbReference type="ARBA" id="ARBA00022824"/>
    </source>
</evidence>
<proteinExistence type="inferred from homology"/>
<dbReference type="GO" id="GO:0006488">
    <property type="term" value="P:dolichol-linked oligosaccharide biosynthetic process"/>
    <property type="evidence" value="ECO:0007669"/>
    <property type="project" value="InterPro"/>
</dbReference>
<dbReference type="EC" id="2.4.1.141" evidence="3"/>
<dbReference type="GO" id="GO:0004577">
    <property type="term" value="F:N-acetylglucosaminyldiphosphodolichol N-acetylglucosaminyltransferase activity"/>
    <property type="evidence" value="ECO:0007669"/>
    <property type="project" value="UniProtKB-EC"/>
</dbReference>
<dbReference type="PANTHER" id="PTHR12867:SF6">
    <property type="entry name" value="N-ACETYLGLUCOSAMINYLDIPHOSPHODOLICHOL N-ACETYLGLUCOSAMINYLTRANSFERASE"/>
    <property type="match status" value="1"/>
</dbReference>
<gene>
    <name evidence="9" type="ORF">PM001_LOCUS32952</name>
</gene>
<feature type="domain" description="Glycosyl transferase family 28 C-terminal" evidence="8">
    <location>
        <begin position="2"/>
        <end position="153"/>
    </location>
</feature>
<evidence type="ECO:0000256" key="2">
    <source>
        <dbReference type="ARBA" id="ARBA00006962"/>
    </source>
</evidence>
<dbReference type="PANTHER" id="PTHR12867">
    <property type="entry name" value="GLYCOSYL TRANSFERASE-RELATED"/>
    <property type="match status" value="1"/>
</dbReference>
<keyword evidence="6" id="KW-0808">Transferase</keyword>
<dbReference type="Proteomes" id="UP001162060">
    <property type="component" value="Unassembled WGS sequence"/>
</dbReference>
<evidence type="ECO:0000313" key="10">
    <source>
        <dbReference type="Proteomes" id="UP001162060"/>
    </source>
</evidence>
<reference evidence="9" key="1">
    <citation type="submission" date="2024-01" db="EMBL/GenBank/DDBJ databases">
        <authorList>
            <person name="Webb A."/>
        </authorList>
    </citation>
    <scope>NUCLEOTIDE SEQUENCE</scope>
    <source>
        <strain evidence="9">Pm1</strain>
    </source>
</reference>
<evidence type="ECO:0000256" key="3">
    <source>
        <dbReference type="ARBA" id="ARBA00012614"/>
    </source>
</evidence>